<accession>H1YWE8</accession>
<evidence type="ECO:0000313" key="2">
    <source>
        <dbReference type="Proteomes" id="UP000005741"/>
    </source>
</evidence>
<organism evidence="1 2">
    <name type="scientific">Methanoplanus limicola DSM 2279</name>
    <dbReference type="NCBI Taxonomy" id="937775"/>
    <lineage>
        <taxon>Archaea</taxon>
        <taxon>Methanobacteriati</taxon>
        <taxon>Methanobacteriota</taxon>
        <taxon>Stenosarchaea group</taxon>
        <taxon>Methanomicrobia</taxon>
        <taxon>Methanomicrobiales</taxon>
        <taxon>Methanomicrobiaceae</taxon>
        <taxon>Methanoplanus</taxon>
    </lineage>
</organism>
<gene>
    <name evidence="1" type="ORF">Metlim_0747</name>
</gene>
<name>H1YWE8_9EURY</name>
<dbReference type="InParanoid" id="H1YWE8"/>
<dbReference type="AlphaFoldDB" id="H1YWE8"/>
<evidence type="ECO:0000313" key="1">
    <source>
        <dbReference type="EMBL" id="EHQ34870.1"/>
    </source>
</evidence>
<proteinExistence type="predicted"/>
<dbReference type="EMBL" id="CM001436">
    <property type="protein sequence ID" value="EHQ34870.1"/>
    <property type="molecule type" value="Genomic_DNA"/>
</dbReference>
<reference evidence="1 2" key="1">
    <citation type="submission" date="2011-10" db="EMBL/GenBank/DDBJ databases">
        <title>The Improved High-Quality Draft genome of Methanoplanus limicola DSM 2279.</title>
        <authorList>
            <consortium name="US DOE Joint Genome Institute (JGI-PGF)"/>
            <person name="Lucas S."/>
            <person name="Copeland A."/>
            <person name="Lapidus A."/>
            <person name="Glavina del Rio T."/>
            <person name="Dalin E."/>
            <person name="Tice H."/>
            <person name="Bruce D."/>
            <person name="Goodwin L."/>
            <person name="Pitluck S."/>
            <person name="Peters L."/>
            <person name="Mikhailova N."/>
            <person name="Lu M."/>
            <person name="Kyrpides N."/>
            <person name="Mavromatis K."/>
            <person name="Ivanova N."/>
            <person name="Markowitz V."/>
            <person name="Cheng J.-F."/>
            <person name="Hugenholtz P."/>
            <person name="Woyke T."/>
            <person name="Wu D."/>
            <person name="Wirth R."/>
            <person name="Brambilla E.-M."/>
            <person name="Klenk H.-P."/>
            <person name="Eisen J.A."/>
        </authorList>
    </citation>
    <scope>NUCLEOTIDE SEQUENCE [LARGE SCALE GENOMIC DNA]</scope>
    <source>
        <strain evidence="1 2">DSM 2279</strain>
    </source>
</reference>
<protein>
    <submittedName>
        <fullName evidence="1">Uncharacterized conserved protein UCP006577</fullName>
    </submittedName>
</protein>
<dbReference type="Pfam" id="PF08979">
    <property type="entry name" value="DUF1894"/>
    <property type="match status" value="1"/>
</dbReference>
<dbReference type="Proteomes" id="UP000005741">
    <property type="component" value="Chromosome"/>
</dbReference>
<keyword evidence="2" id="KW-1185">Reference proteome</keyword>
<dbReference type="InterPro" id="IPR012031">
    <property type="entry name" value="MTH0776-like"/>
</dbReference>
<dbReference type="RefSeq" id="WP_004076585.1">
    <property type="nucleotide sequence ID" value="NZ_CM001436.1"/>
</dbReference>
<sequence length="100" mass="11329">MNRCVNKLSPEIIDEEITPEDAIQYIKKKASEVYEMPEGFTIKGVTILGEGTLYTGLKIKKKEILFYFKKPCFGTQLLKIKADDADLEEIRTKGKIVSGK</sequence>
<dbReference type="OrthoDB" id="109565at2157"/>
<dbReference type="HOGENOM" id="CLU_159086_0_0_2"/>